<dbReference type="InterPro" id="IPR035994">
    <property type="entry name" value="Nucleoside_phosphorylase_sf"/>
</dbReference>
<reference evidence="3" key="1">
    <citation type="journal article" date="2021" name="Nat. Commun.">
        <title>Genetic determinants of endophytism in the Arabidopsis root mycobiome.</title>
        <authorList>
            <person name="Mesny F."/>
            <person name="Miyauchi S."/>
            <person name="Thiergart T."/>
            <person name="Pickel B."/>
            <person name="Atanasova L."/>
            <person name="Karlsson M."/>
            <person name="Huettel B."/>
            <person name="Barry K.W."/>
            <person name="Haridas S."/>
            <person name="Chen C."/>
            <person name="Bauer D."/>
            <person name="Andreopoulos W."/>
            <person name="Pangilinan J."/>
            <person name="LaButti K."/>
            <person name="Riley R."/>
            <person name="Lipzen A."/>
            <person name="Clum A."/>
            <person name="Drula E."/>
            <person name="Henrissat B."/>
            <person name="Kohler A."/>
            <person name="Grigoriev I.V."/>
            <person name="Martin F.M."/>
            <person name="Hacquard S."/>
        </authorList>
    </citation>
    <scope>NUCLEOTIDE SEQUENCE</scope>
    <source>
        <strain evidence="3">MPI-SDFR-AT-0117</strain>
    </source>
</reference>
<dbReference type="Pfam" id="PF01048">
    <property type="entry name" value="PNP_UDP_1"/>
    <property type="match status" value="1"/>
</dbReference>
<name>A0A9P8VLD0_9PEZI</name>
<feature type="region of interest" description="Disordered" evidence="1">
    <location>
        <begin position="1"/>
        <end position="26"/>
    </location>
</feature>
<organism evidence="3 4">
    <name type="scientific">Plectosphaerella plurivora</name>
    <dbReference type="NCBI Taxonomy" id="936078"/>
    <lineage>
        <taxon>Eukaryota</taxon>
        <taxon>Fungi</taxon>
        <taxon>Dikarya</taxon>
        <taxon>Ascomycota</taxon>
        <taxon>Pezizomycotina</taxon>
        <taxon>Sordariomycetes</taxon>
        <taxon>Hypocreomycetidae</taxon>
        <taxon>Glomerellales</taxon>
        <taxon>Plectosphaerellaceae</taxon>
        <taxon>Plectosphaerella</taxon>
    </lineage>
</organism>
<evidence type="ECO:0000313" key="4">
    <source>
        <dbReference type="Proteomes" id="UP000770015"/>
    </source>
</evidence>
<feature type="domain" description="Nucleoside phosphorylase" evidence="2">
    <location>
        <begin position="30"/>
        <end position="266"/>
    </location>
</feature>
<keyword evidence="4" id="KW-1185">Reference proteome</keyword>
<dbReference type="PANTHER" id="PTHR46082:SF6">
    <property type="entry name" value="AAA+ ATPASE DOMAIN-CONTAINING PROTEIN-RELATED"/>
    <property type="match status" value="1"/>
</dbReference>
<dbReference type="InterPro" id="IPR000845">
    <property type="entry name" value="Nucleoside_phosphorylase_d"/>
</dbReference>
<dbReference type="Proteomes" id="UP000770015">
    <property type="component" value="Unassembled WGS sequence"/>
</dbReference>
<dbReference type="CDD" id="cd09008">
    <property type="entry name" value="MTAN"/>
    <property type="match status" value="1"/>
</dbReference>
<protein>
    <submittedName>
        <fullName evidence="3">Nucleoside phosphorylase domain-containing protein</fullName>
    </submittedName>
</protein>
<dbReference type="AlphaFoldDB" id="A0A9P8VLD0"/>
<dbReference type="GO" id="GO:0009116">
    <property type="term" value="P:nucleoside metabolic process"/>
    <property type="evidence" value="ECO:0007669"/>
    <property type="project" value="InterPro"/>
</dbReference>
<gene>
    <name evidence="3" type="ORF">F5X68DRAFT_244389</name>
</gene>
<sequence length="270" mass="29342">MSATKRQSAVAPEHTPPRPTRPTDRRHFGIGIVCSLPTEAQTVRNLFDYYWDNGPGSEKVPGDPNLYSMGAIGSHNVVLVYLPGAGKVNAAHASAFLRHNFPSIQLVLLVGTCGAVPLLPESHDIVALGDVMISEGAIEYDMGKRYGNRLHRDTDHLSCLGRPKPEIMSLIAKLKGWRCREINQRPAVHFGLFATGDTVVASGSQRDRLAQKEGVVAFETEAAGVWDTFPCVVIKGVSNHADGRKQTEWQHYAAVAAASCAKKFFAILVT</sequence>
<evidence type="ECO:0000259" key="2">
    <source>
        <dbReference type="Pfam" id="PF01048"/>
    </source>
</evidence>
<dbReference type="SUPFAM" id="SSF53167">
    <property type="entry name" value="Purine and uridine phosphorylases"/>
    <property type="match status" value="1"/>
</dbReference>
<dbReference type="Gene3D" id="3.40.50.1580">
    <property type="entry name" value="Nucleoside phosphorylase domain"/>
    <property type="match status" value="1"/>
</dbReference>
<proteinExistence type="predicted"/>
<dbReference type="InterPro" id="IPR053137">
    <property type="entry name" value="NLR-like"/>
</dbReference>
<evidence type="ECO:0000313" key="3">
    <source>
        <dbReference type="EMBL" id="KAH6695637.1"/>
    </source>
</evidence>
<dbReference type="PANTHER" id="PTHR46082">
    <property type="entry name" value="ATP/GTP-BINDING PROTEIN-RELATED"/>
    <property type="match status" value="1"/>
</dbReference>
<evidence type="ECO:0000256" key="1">
    <source>
        <dbReference type="SAM" id="MobiDB-lite"/>
    </source>
</evidence>
<dbReference type="EMBL" id="JAGSXJ010000002">
    <property type="protein sequence ID" value="KAH6695637.1"/>
    <property type="molecule type" value="Genomic_DNA"/>
</dbReference>
<comment type="caution">
    <text evidence="3">The sequence shown here is derived from an EMBL/GenBank/DDBJ whole genome shotgun (WGS) entry which is preliminary data.</text>
</comment>
<dbReference type="GO" id="GO:0003824">
    <property type="term" value="F:catalytic activity"/>
    <property type="evidence" value="ECO:0007669"/>
    <property type="project" value="InterPro"/>
</dbReference>
<dbReference type="OrthoDB" id="1658288at2759"/>
<accession>A0A9P8VLD0</accession>